<dbReference type="Proteomes" id="UP000520814">
    <property type="component" value="Unassembled WGS sequence"/>
</dbReference>
<dbReference type="InterPro" id="IPR003766">
    <property type="entry name" value="Uronate_isomerase"/>
</dbReference>
<comment type="caution">
    <text evidence="7">The sequence shown here is derived from an EMBL/GenBank/DDBJ whole genome shotgun (WGS) entry which is preliminary data.</text>
</comment>
<dbReference type="GO" id="GO:0042840">
    <property type="term" value="P:D-glucuronate catabolic process"/>
    <property type="evidence" value="ECO:0007669"/>
    <property type="project" value="TreeGrafter"/>
</dbReference>
<dbReference type="Gene3D" id="1.10.2020.10">
    <property type="entry name" value="uronate isomerase, domain 2, chain A"/>
    <property type="match status" value="1"/>
</dbReference>
<keyword evidence="6 7" id="KW-0413">Isomerase</keyword>
<reference evidence="7 8" key="1">
    <citation type="submission" date="2020-08" db="EMBL/GenBank/DDBJ databases">
        <title>Genomic Encyclopedia of Type Strains, Phase IV (KMG-IV): sequencing the most valuable type-strain genomes for metagenomic binning, comparative biology and taxonomic classification.</title>
        <authorList>
            <person name="Goeker M."/>
        </authorList>
    </citation>
    <scope>NUCLEOTIDE SEQUENCE [LARGE SCALE GENOMIC DNA]</scope>
    <source>
        <strain evidence="7 8">DSM 23562</strain>
    </source>
</reference>
<protein>
    <recommendedName>
        <fullName evidence="5">Uronate isomerase</fullName>
        <ecNumber evidence="4">5.3.1.12</ecNumber>
    </recommendedName>
</protein>
<name>A0A7W9SRK0_ARMRO</name>
<evidence type="ECO:0000313" key="7">
    <source>
        <dbReference type="EMBL" id="MBB6051130.1"/>
    </source>
</evidence>
<gene>
    <name evidence="7" type="ORF">HNQ39_002921</name>
</gene>
<dbReference type="AlphaFoldDB" id="A0A7W9SRK0"/>
<accession>A0A7W9SRK0</accession>
<sequence length="468" mass="51862">MNLHPDRCFSPEPARRGVARTLYAAVKDLPLVCPHGHVDPALFSNPDYRFGSPAELLLIPDHYVFRMLYSQGISLEAQGVPRRDGGPTESDHRKIWQVFCEHFYLFAGTPSGQWLTQELVEVFGLTEKPSPTNAQRLYDSIAARLETPEFRPRALFEQFKIEVLCTTDAASDPLTHHQAIRSSGWSGKILPTFRPDAVVNLDALGWRESITALEQASGVSVTTYAAFLEALRNRRAFFKSLGATATDHAAVTADTTPLSDSEASTLFDRALAGRSEPGDAARFTAHMLYTLAGMSADDGLTMQLHVGSHRNHNKTVFERFGADKGADIPVAGEFTRNLLPLLNAFGTDPRLSLILFTLDETLYSRELAPLAGHYPVLRLGPPWWFFDSRLGMRRFLEGVVETAGVWNLAGFNDDTRAFCSIPARHDVWRRVVADWLAGLVVEHVIDEADAAAMATALCYDLAKTAYRL</sequence>
<keyword evidence="8" id="KW-1185">Reference proteome</keyword>
<organism evidence="7 8">
    <name type="scientific">Armatimonas rosea</name>
    <dbReference type="NCBI Taxonomy" id="685828"/>
    <lineage>
        <taxon>Bacteria</taxon>
        <taxon>Bacillati</taxon>
        <taxon>Armatimonadota</taxon>
        <taxon>Armatimonadia</taxon>
        <taxon>Armatimonadales</taxon>
        <taxon>Armatimonadaceae</taxon>
        <taxon>Armatimonas</taxon>
    </lineage>
</organism>
<evidence type="ECO:0000256" key="1">
    <source>
        <dbReference type="ARBA" id="ARBA00001165"/>
    </source>
</evidence>
<evidence type="ECO:0000256" key="4">
    <source>
        <dbReference type="ARBA" id="ARBA00012546"/>
    </source>
</evidence>
<dbReference type="SUPFAM" id="SSF51556">
    <property type="entry name" value="Metallo-dependent hydrolases"/>
    <property type="match status" value="1"/>
</dbReference>
<dbReference type="RefSeq" id="WP_184197368.1">
    <property type="nucleotide sequence ID" value="NZ_JACHGW010000002.1"/>
</dbReference>
<evidence type="ECO:0000256" key="5">
    <source>
        <dbReference type="ARBA" id="ARBA00020555"/>
    </source>
</evidence>
<dbReference type="EMBL" id="JACHGW010000002">
    <property type="protein sequence ID" value="MBB6051130.1"/>
    <property type="molecule type" value="Genomic_DNA"/>
</dbReference>
<comment type="similarity">
    <text evidence="3">Belongs to the metallo-dependent hydrolases superfamily. Uronate isomerase family.</text>
</comment>
<comment type="catalytic activity">
    <reaction evidence="1">
        <text>D-glucuronate = D-fructuronate</text>
        <dbReference type="Rhea" id="RHEA:13049"/>
        <dbReference type="ChEBI" id="CHEBI:58720"/>
        <dbReference type="ChEBI" id="CHEBI:59863"/>
        <dbReference type="EC" id="5.3.1.12"/>
    </reaction>
</comment>
<dbReference type="PANTHER" id="PTHR30068:SF4">
    <property type="entry name" value="URONATE ISOMERASE"/>
    <property type="match status" value="1"/>
</dbReference>
<evidence type="ECO:0000313" key="8">
    <source>
        <dbReference type="Proteomes" id="UP000520814"/>
    </source>
</evidence>
<dbReference type="GO" id="GO:0019698">
    <property type="term" value="P:D-galacturonate catabolic process"/>
    <property type="evidence" value="ECO:0007669"/>
    <property type="project" value="TreeGrafter"/>
</dbReference>
<evidence type="ECO:0000256" key="2">
    <source>
        <dbReference type="ARBA" id="ARBA00004892"/>
    </source>
</evidence>
<dbReference type="EC" id="5.3.1.12" evidence="4"/>
<dbReference type="InterPro" id="IPR032466">
    <property type="entry name" value="Metal_Hydrolase"/>
</dbReference>
<dbReference type="Pfam" id="PF02614">
    <property type="entry name" value="UxaC"/>
    <property type="match status" value="1"/>
</dbReference>
<dbReference type="Gene3D" id="3.20.20.140">
    <property type="entry name" value="Metal-dependent hydrolases"/>
    <property type="match status" value="1"/>
</dbReference>
<dbReference type="PANTHER" id="PTHR30068">
    <property type="entry name" value="URONATE ISOMERASE"/>
    <property type="match status" value="1"/>
</dbReference>
<dbReference type="UniPathway" id="UPA00246"/>
<evidence type="ECO:0000256" key="3">
    <source>
        <dbReference type="ARBA" id="ARBA00008397"/>
    </source>
</evidence>
<comment type="pathway">
    <text evidence="2">Carbohydrate metabolism; pentose and glucuronate interconversion.</text>
</comment>
<evidence type="ECO:0000256" key="6">
    <source>
        <dbReference type="ARBA" id="ARBA00023235"/>
    </source>
</evidence>
<dbReference type="NCBIfam" id="NF002794">
    <property type="entry name" value="PRK02925.1"/>
    <property type="match status" value="1"/>
</dbReference>
<proteinExistence type="inferred from homology"/>
<dbReference type="GO" id="GO:0008880">
    <property type="term" value="F:glucuronate isomerase activity"/>
    <property type="evidence" value="ECO:0007669"/>
    <property type="project" value="UniProtKB-EC"/>
</dbReference>